<proteinExistence type="predicted"/>
<organism evidence="2">
    <name type="scientific">Human herpesvirus 2</name>
    <name type="common">HHV-2</name>
    <name type="synonym">Human herpes simplex virus 2</name>
    <dbReference type="NCBI Taxonomy" id="10310"/>
    <lineage>
        <taxon>Viruses</taxon>
        <taxon>Duplodnaviria</taxon>
        <taxon>Heunggongvirae</taxon>
        <taxon>Peploviricota</taxon>
        <taxon>Herviviricetes</taxon>
        <taxon>Herpesvirales</taxon>
        <taxon>Orthoherpesviridae</taxon>
        <taxon>Alphaherpesvirinae</taxon>
        <taxon>Simplexvirus</taxon>
        <taxon>Simplexvirus humanalpha2</taxon>
    </lineage>
</organism>
<evidence type="ECO:0000313" key="2">
    <source>
        <dbReference type="EMBL" id="QBH82877.1"/>
    </source>
</evidence>
<reference evidence="2" key="1">
    <citation type="submission" date="2018-08" db="EMBL/GenBank/DDBJ databases">
        <title>HSV2 whole genome sequences from clinical isolates.</title>
        <authorList>
            <person name="Roychoudhury P."/>
            <person name="Greninger A.L."/>
            <person name="Jerome K.R."/>
            <person name="Johnston C."/>
            <person name="Wald A."/>
            <person name="Xie H."/>
        </authorList>
    </citation>
    <scope>NUCLEOTIDE SEQUENCE</scope>
    <source>
        <strain evidence="2">2000-9815</strain>
    </source>
</reference>
<feature type="region of interest" description="Disordered" evidence="1">
    <location>
        <begin position="1"/>
        <end position="40"/>
    </location>
</feature>
<accession>A0A481TPR5</accession>
<evidence type="ECO:0000256" key="1">
    <source>
        <dbReference type="SAM" id="MobiDB-lite"/>
    </source>
</evidence>
<name>A0A481TPR5_HHV2</name>
<sequence length="40" mass="4134">MTVRMPPSHPARGFDAPCGQTPRGSTPTFGPPEPGGASWP</sequence>
<protein>
    <submittedName>
        <fullName evidence="2">Uncharacterized protein</fullName>
    </submittedName>
</protein>
<dbReference type="EMBL" id="MH790634">
    <property type="protein sequence ID" value="QBH82877.1"/>
    <property type="molecule type" value="Genomic_DNA"/>
</dbReference>
<organismHost>
    <name type="scientific">Homo sapiens</name>
    <name type="common">Human</name>
    <dbReference type="NCBI Taxonomy" id="9606"/>
</organismHost>